<dbReference type="OrthoDB" id="5400539at2759"/>
<evidence type="ECO:0000313" key="4">
    <source>
        <dbReference type="Proteomes" id="UP000297716"/>
    </source>
</evidence>
<evidence type="ECO:0000256" key="2">
    <source>
        <dbReference type="SAM" id="Phobius"/>
    </source>
</evidence>
<evidence type="ECO:0008006" key="5">
    <source>
        <dbReference type="Google" id="ProtNLM"/>
    </source>
</evidence>
<dbReference type="AlphaFoldDB" id="A0A4Z0YN49"/>
<keyword evidence="2" id="KW-0812">Transmembrane</keyword>
<keyword evidence="2" id="KW-1133">Transmembrane helix</keyword>
<dbReference type="EMBL" id="SKBN01000040">
    <property type="protein sequence ID" value="TGJ85729.1"/>
    <property type="molecule type" value="Genomic_DNA"/>
</dbReference>
<feature type="transmembrane region" description="Helical" evidence="2">
    <location>
        <begin position="43"/>
        <end position="63"/>
    </location>
</feature>
<comment type="caution">
    <text evidence="3">The sequence shown here is derived from an EMBL/GenBank/DDBJ whole genome shotgun (WGS) entry which is preliminary data.</text>
</comment>
<feature type="compositionally biased region" description="Low complexity" evidence="1">
    <location>
        <begin position="148"/>
        <end position="163"/>
    </location>
</feature>
<gene>
    <name evidence="3" type="ORF">E0Z10_g3050</name>
</gene>
<accession>A0A4Z0YN49</accession>
<protein>
    <recommendedName>
        <fullName evidence="5">Ubiquitin-protein ligase sel1</fullName>
    </recommendedName>
</protein>
<keyword evidence="2" id="KW-0472">Membrane</keyword>
<dbReference type="Proteomes" id="UP000297716">
    <property type="component" value="Unassembled WGS sequence"/>
</dbReference>
<evidence type="ECO:0000313" key="3">
    <source>
        <dbReference type="EMBL" id="TGJ85729.1"/>
    </source>
</evidence>
<dbReference type="InterPro" id="IPR020999">
    <property type="entry name" value="Chitin_synth_reg_RCR"/>
</dbReference>
<feature type="region of interest" description="Disordered" evidence="1">
    <location>
        <begin position="130"/>
        <end position="171"/>
    </location>
</feature>
<keyword evidence="4" id="KW-1185">Reference proteome</keyword>
<reference evidence="3 4" key="1">
    <citation type="submission" date="2019-03" db="EMBL/GenBank/DDBJ databases">
        <title>Draft genome sequence of Xylaria hypoxylon DSM 108379, a ubiquitous saprotrophic-parasitic fungi on hardwood.</title>
        <authorList>
            <person name="Buettner E."/>
            <person name="Leonhardt S."/>
            <person name="Gebauer A.M."/>
            <person name="Liers C."/>
            <person name="Hofrichter M."/>
            <person name="Kellner H."/>
        </authorList>
    </citation>
    <scope>NUCLEOTIDE SEQUENCE [LARGE SCALE GENOMIC DNA]</scope>
    <source>
        <strain evidence="3 4">DSM 108379</strain>
    </source>
</reference>
<organism evidence="3 4">
    <name type="scientific">Xylaria hypoxylon</name>
    <dbReference type="NCBI Taxonomy" id="37992"/>
    <lineage>
        <taxon>Eukaryota</taxon>
        <taxon>Fungi</taxon>
        <taxon>Dikarya</taxon>
        <taxon>Ascomycota</taxon>
        <taxon>Pezizomycotina</taxon>
        <taxon>Sordariomycetes</taxon>
        <taxon>Xylariomycetidae</taxon>
        <taxon>Xylariales</taxon>
        <taxon>Xylariaceae</taxon>
        <taxon>Xylaria</taxon>
    </lineage>
</organism>
<dbReference type="Pfam" id="PF12273">
    <property type="entry name" value="RCR"/>
    <property type="match status" value="1"/>
</dbReference>
<sequence>MRGRLPLRIGTPMQPGSLAALARRQYVENDGDYVWFWYTTPGIIVKYTIFFAFLLLVVGWVVGGRIHAKRRLRKGLKPLGYHAWLLSRHERAQVDPAFAYPQPVYRPVYGHNNNGGPEYNMYSMPPPVYDPNRPPVYDGPPVGSKVDPVQGQAQGPAQGDYAPPAGPPPAR</sequence>
<evidence type="ECO:0000256" key="1">
    <source>
        <dbReference type="SAM" id="MobiDB-lite"/>
    </source>
</evidence>
<proteinExistence type="predicted"/>
<name>A0A4Z0YN49_9PEZI</name>